<dbReference type="Proteomes" id="UP001200034">
    <property type="component" value="Unassembled WGS sequence"/>
</dbReference>
<evidence type="ECO:0000313" key="2">
    <source>
        <dbReference type="Proteomes" id="UP001200034"/>
    </source>
</evidence>
<accession>A0AAD4K8H5</accession>
<evidence type="ECO:0000313" key="1">
    <source>
        <dbReference type="EMBL" id="KAH8381604.1"/>
    </source>
</evidence>
<organism evidence="1 2">
    <name type="scientific">Drosophila rubida</name>
    <dbReference type="NCBI Taxonomy" id="30044"/>
    <lineage>
        <taxon>Eukaryota</taxon>
        <taxon>Metazoa</taxon>
        <taxon>Ecdysozoa</taxon>
        <taxon>Arthropoda</taxon>
        <taxon>Hexapoda</taxon>
        <taxon>Insecta</taxon>
        <taxon>Pterygota</taxon>
        <taxon>Neoptera</taxon>
        <taxon>Endopterygota</taxon>
        <taxon>Diptera</taxon>
        <taxon>Brachycera</taxon>
        <taxon>Muscomorpha</taxon>
        <taxon>Ephydroidea</taxon>
        <taxon>Drosophilidae</taxon>
        <taxon>Drosophila</taxon>
    </lineage>
</organism>
<proteinExistence type="predicted"/>
<comment type="caution">
    <text evidence="1">The sequence shown here is derived from an EMBL/GenBank/DDBJ whole genome shotgun (WGS) entry which is preliminary data.</text>
</comment>
<dbReference type="InterPro" id="IPR000010">
    <property type="entry name" value="Cystatin_dom"/>
</dbReference>
<name>A0AAD4K8H5_9MUSC</name>
<evidence type="ECO:0008006" key="3">
    <source>
        <dbReference type="Google" id="ProtNLM"/>
    </source>
</evidence>
<dbReference type="InterPro" id="IPR046350">
    <property type="entry name" value="Cystatin_sf"/>
</dbReference>
<sequence>VGGVTLLTGDDLKVATVVLSTSLTQLASVGGPNYQLGEILSVTRQTESGIKYVYQVELISQGKDTKPCNVKIWSQPWQQDGYEVTIKCIDGKVVEKHN</sequence>
<feature type="non-terminal residue" evidence="1">
    <location>
        <position position="1"/>
    </location>
</feature>
<protein>
    <recommendedName>
        <fullName evidence="3">Cystatin-like protein</fullName>
    </recommendedName>
</protein>
<dbReference type="SUPFAM" id="SSF54403">
    <property type="entry name" value="Cystatin/monellin"/>
    <property type="match status" value="1"/>
</dbReference>
<dbReference type="EMBL" id="JAJJHW010000824">
    <property type="protein sequence ID" value="KAH8381604.1"/>
    <property type="molecule type" value="Genomic_DNA"/>
</dbReference>
<dbReference type="AlphaFoldDB" id="A0AAD4K8H5"/>
<reference evidence="1" key="1">
    <citation type="journal article" date="2021" name="Mol. Ecol. Resour.">
        <title>Phylogenomic analyses of the genus Drosophila reveals genomic signals of climate adaptation.</title>
        <authorList>
            <person name="Li F."/>
            <person name="Rane R.V."/>
            <person name="Luria V."/>
            <person name="Xiong Z."/>
            <person name="Chen J."/>
            <person name="Li Z."/>
            <person name="Catullo R.A."/>
            <person name="Griffin P.C."/>
            <person name="Schiffer M."/>
            <person name="Pearce S."/>
            <person name="Lee S.F."/>
            <person name="McElroy K."/>
            <person name="Stocker A."/>
            <person name="Shirriffs J."/>
            <person name="Cockerell F."/>
            <person name="Coppin C."/>
            <person name="Sgro C.M."/>
            <person name="Karger A."/>
            <person name="Cain J.W."/>
            <person name="Weber J.A."/>
            <person name="Santpere G."/>
            <person name="Kirschner M.W."/>
            <person name="Hoffmann A.A."/>
            <person name="Oakeshott J.G."/>
            <person name="Zhang G."/>
        </authorList>
    </citation>
    <scope>NUCLEOTIDE SEQUENCE</scope>
    <source>
        <strain evidence="1">BGI-SZ-2011g</strain>
    </source>
</reference>
<dbReference type="Gene3D" id="3.10.450.10">
    <property type="match status" value="1"/>
</dbReference>
<dbReference type="CDD" id="cd00042">
    <property type="entry name" value="CY"/>
    <property type="match status" value="1"/>
</dbReference>
<dbReference type="GO" id="GO:0004869">
    <property type="term" value="F:cysteine-type endopeptidase inhibitor activity"/>
    <property type="evidence" value="ECO:0007669"/>
    <property type="project" value="InterPro"/>
</dbReference>
<gene>
    <name evidence="1" type="ORF">KR093_009138</name>
</gene>
<keyword evidence="2" id="KW-1185">Reference proteome</keyword>